<evidence type="ECO:0000313" key="1">
    <source>
        <dbReference type="EMBL" id="BDI04846.1"/>
    </source>
</evidence>
<gene>
    <name evidence="1" type="ORF">CATMQ487_18160</name>
</gene>
<evidence type="ECO:0000313" key="2">
    <source>
        <dbReference type="Proteomes" id="UP001057498"/>
    </source>
</evidence>
<dbReference type="Proteomes" id="UP001057498">
    <property type="component" value="Chromosome"/>
</dbReference>
<name>A0ABN6PIH7_9BURK</name>
<reference evidence="1" key="1">
    <citation type="submission" date="2022-04" db="EMBL/GenBank/DDBJ databases">
        <title>Whole genome sequence of Sphaerotilus sp. FB-5.</title>
        <authorList>
            <person name="Takeda M."/>
            <person name="Narihara S."/>
            <person name="Akimoto M."/>
            <person name="Akimoto R."/>
            <person name="Nishiyashiki S."/>
            <person name="Murakami T."/>
        </authorList>
    </citation>
    <scope>NUCLEOTIDE SEQUENCE</scope>
    <source>
        <strain evidence="1">FB-5</strain>
    </source>
</reference>
<organism evidence="1 2">
    <name type="scientific">Sphaerotilus microaerophilus</name>
    <dbReference type="NCBI Taxonomy" id="2914710"/>
    <lineage>
        <taxon>Bacteria</taxon>
        <taxon>Pseudomonadati</taxon>
        <taxon>Pseudomonadota</taxon>
        <taxon>Betaproteobacteria</taxon>
        <taxon>Burkholderiales</taxon>
        <taxon>Sphaerotilaceae</taxon>
        <taxon>Sphaerotilus</taxon>
    </lineage>
</organism>
<keyword evidence="2" id="KW-1185">Reference proteome</keyword>
<dbReference type="EMBL" id="AP025730">
    <property type="protein sequence ID" value="BDI04846.1"/>
    <property type="molecule type" value="Genomic_DNA"/>
</dbReference>
<protein>
    <submittedName>
        <fullName evidence="1">Uncharacterized protein</fullName>
    </submittedName>
</protein>
<dbReference type="RefSeq" id="WP_251972935.1">
    <property type="nucleotide sequence ID" value="NZ_AP025730.1"/>
</dbReference>
<accession>A0ABN6PIH7</accession>
<sequence length="228" mass="23712">MIEQYFRPGVRFLWTKPNDAVGPTDGSIVPSVMLANPMSYDGLDGHAAVVDPALLAAHAAAVLGLAMGAPVPHVWLDYAPGRTAQRPVGGGDILTGYMSGCLIVRGTFGGVPSALHVGTIDGQPAINQVVKRQLAQQLPADATAFNPAGAWTPGEIGTLQNRLGGAPVAAANVLALVTAAGVFHSILMFNVAVNQAWNNPAGRRYWCVGGRKQVAAMSRVQLMAKLLS</sequence>
<proteinExistence type="predicted"/>